<accession>A0A077P4V5</accession>
<reference evidence="1" key="1">
    <citation type="submission" date="2013-07" db="EMBL/GenBank/DDBJ databases">
        <title>Sub-species coevolution in mutualistic symbiosis.</title>
        <authorList>
            <person name="Murfin K."/>
            <person name="Klassen J."/>
            <person name="Lee M."/>
            <person name="Forst S."/>
            <person name="Stock P."/>
            <person name="Goodrich-Blair H."/>
        </authorList>
    </citation>
    <scope>NUCLEOTIDE SEQUENCE [LARGE SCALE GENOMIC DNA]</scope>
    <source>
        <strain evidence="1">Oregonense</strain>
    </source>
</reference>
<evidence type="ECO:0000313" key="1">
    <source>
        <dbReference type="EMBL" id="CDH06105.1"/>
    </source>
</evidence>
<name>A0A077P4V5_XENBV</name>
<organism evidence="1">
    <name type="scientific">Xenorhabdus bovienii str. oregonense</name>
    <dbReference type="NCBI Taxonomy" id="1398202"/>
    <lineage>
        <taxon>Bacteria</taxon>
        <taxon>Pseudomonadati</taxon>
        <taxon>Pseudomonadota</taxon>
        <taxon>Gammaproteobacteria</taxon>
        <taxon>Enterobacterales</taxon>
        <taxon>Morganellaceae</taxon>
        <taxon>Xenorhabdus</taxon>
    </lineage>
</organism>
<dbReference type="RefSeq" id="WP_038256883.1">
    <property type="nucleotide sequence ID" value="NZ_CAWLUU010000183.1"/>
</dbReference>
<gene>
    <name evidence="1" type="ORF">XBO1_2110108</name>
</gene>
<dbReference type="EMBL" id="CBSX010000126">
    <property type="protein sequence ID" value="CDH06105.1"/>
    <property type="molecule type" value="Genomic_DNA"/>
</dbReference>
<protein>
    <submittedName>
        <fullName evidence="1">Uncharacterized protein</fullName>
    </submittedName>
</protein>
<comment type="caution">
    <text evidence="1">The sequence shown here is derived from an EMBL/GenBank/DDBJ whole genome shotgun (WGS) entry which is preliminary data.</text>
</comment>
<dbReference type="Proteomes" id="UP000028483">
    <property type="component" value="Unassembled WGS sequence"/>
</dbReference>
<dbReference type="HOGENOM" id="CLU_1905961_0_0_6"/>
<dbReference type="AlphaFoldDB" id="A0A077P4V5"/>
<proteinExistence type="predicted"/>
<sequence>MDNIHFINLDETDFSTIKNNKNRCIGVLNSFCKDVNVEILDRLNQCFIVRCVGVENIFDNQNLPTNCKKGDYVVLSQEGGYDWLDDIEHRITVLIDEVYYLRNGLDNPGETNISFYEYSLLTPEHFFYEGANENTHQACSPVSAGVCG</sequence>